<evidence type="ECO:0000256" key="2">
    <source>
        <dbReference type="SAM" id="MobiDB-lite"/>
    </source>
</evidence>
<dbReference type="Gene3D" id="3.40.50.10140">
    <property type="entry name" value="Toll/interleukin-1 receptor homology (TIR) domain"/>
    <property type="match status" value="1"/>
</dbReference>
<reference evidence="5" key="1">
    <citation type="journal article" date="2017" name="Front. Plant Sci.">
        <title>Climate Clever Clovers: New Paradigm to Reduce the Environmental Footprint of Ruminants by Breeding Low Methanogenic Forages Utilizing Haplotype Variation.</title>
        <authorList>
            <person name="Kaur P."/>
            <person name="Appels R."/>
            <person name="Bayer P.E."/>
            <person name="Keeble-Gagnere G."/>
            <person name="Wang J."/>
            <person name="Hirakawa H."/>
            <person name="Shirasawa K."/>
            <person name="Vercoe P."/>
            <person name="Stefanova K."/>
            <person name="Durmic Z."/>
            <person name="Nichols P."/>
            <person name="Revell C."/>
            <person name="Isobe S.N."/>
            <person name="Edwards D."/>
            <person name="Erskine W."/>
        </authorList>
    </citation>
    <scope>NUCLEOTIDE SEQUENCE [LARGE SCALE GENOMIC DNA]</scope>
    <source>
        <strain evidence="5">cv. Daliak</strain>
    </source>
</reference>
<accession>A0A2Z6PI88</accession>
<keyword evidence="5" id="KW-1185">Reference proteome</keyword>
<name>A0A2Z6PI88_TRISU</name>
<dbReference type="EMBL" id="DF974644">
    <property type="protein sequence ID" value="GAU49875.1"/>
    <property type="molecule type" value="Genomic_DNA"/>
</dbReference>
<dbReference type="InterPro" id="IPR000157">
    <property type="entry name" value="TIR_dom"/>
</dbReference>
<dbReference type="SUPFAM" id="SSF52200">
    <property type="entry name" value="Toll/Interleukin receptor TIR domain"/>
    <property type="match status" value="1"/>
</dbReference>
<organism evidence="4 5">
    <name type="scientific">Trifolium subterraneum</name>
    <name type="common">Subterranean clover</name>
    <dbReference type="NCBI Taxonomy" id="3900"/>
    <lineage>
        <taxon>Eukaryota</taxon>
        <taxon>Viridiplantae</taxon>
        <taxon>Streptophyta</taxon>
        <taxon>Embryophyta</taxon>
        <taxon>Tracheophyta</taxon>
        <taxon>Spermatophyta</taxon>
        <taxon>Magnoliopsida</taxon>
        <taxon>eudicotyledons</taxon>
        <taxon>Gunneridae</taxon>
        <taxon>Pentapetalae</taxon>
        <taxon>rosids</taxon>
        <taxon>fabids</taxon>
        <taxon>Fabales</taxon>
        <taxon>Fabaceae</taxon>
        <taxon>Papilionoideae</taxon>
        <taxon>50 kb inversion clade</taxon>
        <taxon>NPAAA clade</taxon>
        <taxon>Hologalegina</taxon>
        <taxon>IRL clade</taxon>
        <taxon>Trifolieae</taxon>
        <taxon>Trifolium</taxon>
    </lineage>
</organism>
<evidence type="ECO:0000313" key="4">
    <source>
        <dbReference type="EMBL" id="GAU49875.1"/>
    </source>
</evidence>
<dbReference type="Proteomes" id="UP000242715">
    <property type="component" value="Unassembled WGS sequence"/>
</dbReference>
<evidence type="ECO:0000256" key="1">
    <source>
        <dbReference type="ARBA" id="ARBA00023027"/>
    </source>
</evidence>
<protein>
    <recommendedName>
        <fullName evidence="3">TIR domain-containing protein</fullName>
    </recommendedName>
</protein>
<proteinExistence type="predicted"/>
<evidence type="ECO:0000259" key="3">
    <source>
        <dbReference type="PROSITE" id="PS50104"/>
    </source>
</evidence>
<dbReference type="PANTHER" id="PTHR32009:SF144">
    <property type="entry name" value="RESISTANCE PROTEIN (TIR-NBS-LRR CLASS), PUTATIVE-RELATED"/>
    <property type="match status" value="1"/>
</dbReference>
<dbReference type="AlphaFoldDB" id="A0A2Z6PI88"/>
<sequence>MNDRGRDTTTQRRLSHGETARAKKMRDGMKALCEIPKRLKEKEDVSERVILPKLFDRSKSLQIFYSTFISFRGSDTRCGFSGFLNKYLIDGGFGTFFDDGEIEIGTQIRVKILKAIEDSKIFIPVLSENYASSSACLDELVKILEEFEKGNGRRFFL</sequence>
<dbReference type="GO" id="GO:0007165">
    <property type="term" value="P:signal transduction"/>
    <property type="evidence" value="ECO:0007669"/>
    <property type="project" value="InterPro"/>
</dbReference>
<dbReference type="OrthoDB" id="1678688at2759"/>
<dbReference type="PROSITE" id="PS50104">
    <property type="entry name" value="TIR"/>
    <property type="match status" value="1"/>
</dbReference>
<keyword evidence="1" id="KW-0520">NAD</keyword>
<feature type="region of interest" description="Disordered" evidence="2">
    <location>
        <begin position="1"/>
        <end position="23"/>
    </location>
</feature>
<dbReference type="SMART" id="SM00255">
    <property type="entry name" value="TIR"/>
    <property type="match status" value="1"/>
</dbReference>
<gene>
    <name evidence="4" type="ORF">TSUD_366310</name>
</gene>
<dbReference type="PANTHER" id="PTHR32009">
    <property type="entry name" value="TMV RESISTANCE PROTEIN N-LIKE"/>
    <property type="match status" value="1"/>
</dbReference>
<dbReference type="InterPro" id="IPR035897">
    <property type="entry name" value="Toll_tir_struct_dom_sf"/>
</dbReference>
<dbReference type="Pfam" id="PF01582">
    <property type="entry name" value="TIR"/>
    <property type="match status" value="1"/>
</dbReference>
<evidence type="ECO:0000313" key="5">
    <source>
        <dbReference type="Proteomes" id="UP000242715"/>
    </source>
</evidence>
<feature type="domain" description="TIR" evidence="3">
    <location>
        <begin position="63"/>
        <end position="157"/>
    </location>
</feature>